<dbReference type="Pfam" id="PF01494">
    <property type="entry name" value="FAD_binding_3"/>
    <property type="match status" value="1"/>
</dbReference>
<comment type="similarity">
    <text evidence="3">Belongs to the UbiH/COQ6 family.</text>
</comment>
<dbReference type="PROSITE" id="PS01304">
    <property type="entry name" value="UBIH"/>
    <property type="match status" value="1"/>
</dbReference>
<dbReference type="Proteomes" id="UP000595481">
    <property type="component" value="Chromosome"/>
</dbReference>
<organism evidence="9 10">
    <name type="scientific">Aeromonas jandaei</name>
    <dbReference type="NCBI Taxonomy" id="650"/>
    <lineage>
        <taxon>Bacteria</taxon>
        <taxon>Pseudomonadati</taxon>
        <taxon>Pseudomonadota</taxon>
        <taxon>Gammaproteobacteria</taxon>
        <taxon>Aeromonadales</taxon>
        <taxon>Aeromonadaceae</taxon>
        <taxon>Aeromonas</taxon>
    </lineage>
</organism>
<keyword evidence="4" id="KW-0285">Flavoprotein</keyword>
<keyword evidence="6 9" id="KW-0560">Oxidoreductase</keyword>
<evidence type="ECO:0000313" key="9">
    <source>
        <dbReference type="EMBL" id="QQB20399.1"/>
    </source>
</evidence>
<evidence type="ECO:0000256" key="2">
    <source>
        <dbReference type="ARBA" id="ARBA00004749"/>
    </source>
</evidence>
<dbReference type="EMBL" id="CP066092">
    <property type="protein sequence ID" value="QQB20399.1"/>
    <property type="molecule type" value="Genomic_DNA"/>
</dbReference>
<keyword evidence="10" id="KW-1185">Reference proteome</keyword>
<dbReference type="NCBIfam" id="TIGR01988">
    <property type="entry name" value="Ubi-OHases"/>
    <property type="match status" value="1"/>
</dbReference>
<evidence type="ECO:0000313" key="10">
    <source>
        <dbReference type="Proteomes" id="UP000595481"/>
    </source>
</evidence>
<dbReference type="InterPro" id="IPR036188">
    <property type="entry name" value="FAD/NAD-bd_sf"/>
</dbReference>
<evidence type="ECO:0000256" key="7">
    <source>
        <dbReference type="ARBA" id="ARBA00023033"/>
    </source>
</evidence>
<dbReference type="InterPro" id="IPR011295">
    <property type="entry name" value="UbiH"/>
</dbReference>
<evidence type="ECO:0000256" key="3">
    <source>
        <dbReference type="ARBA" id="ARBA00005349"/>
    </source>
</evidence>
<feature type="domain" description="FAD-binding" evidence="8">
    <location>
        <begin position="9"/>
        <end position="335"/>
    </location>
</feature>
<accession>A0A7T4AAM6</accession>
<dbReference type="InterPro" id="IPR018168">
    <property type="entry name" value="Ubi_Hdrlase_CS"/>
</dbReference>
<proteinExistence type="inferred from homology"/>
<dbReference type="EC" id="1.14.13.-" evidence="9"/>
<dbReference type="PRINTS" id="PR00420">
    <property type="entry name" value="RNGMNOXGNASE"/>
</dbReference>
<dbReference type="PANTHER" id="PTHR43876">
    <property type="entry name" value="UBIQUINONE BIOSYNTHESIS MONOOXYGENASE COQ6, MITOCHONDRIAL"/>
    <property type="match status" value="1"/>
</dbReference>
<dbReference type="InterPro" id="IPR010971">
    <property type="entry name" value="UbiH/COQ6"/>
</dbReference>
<evidence type="ECO:0000256" key="1">
    <source>
        <dbReference type="ARBA" id="ARBA00001974"/>
    </source>
</evidence>
<comment type="cofactor">
    <cofactor evidence="1">
        <name>FAD</name>
        <dbReference type="ChEBI" id="CHEBI:57692"/>
    </cofactor>
</comment>
<dbReference type="NCBIfam" id="TIGR01984">
    <property type="entry name" value="UbiH"/>
    <property type="match status" value="1"/>
</dbReference>
<evidence type="ECO:0000256" key="6">
    <source>
        <dbReference type="ARBA" id="ARBA00023002"/>
    </source>
</evidence>
<dbReference type="InterPro" id="IPR051205">
    <property type="entry name" value="UbiH/COQ6_monooxygenase"/>
</dbReference>
<name>A0A7T4AAM6_AERJA</name>
<dbReference type="RefSeq" id="WP_042029997.1">
    <property type="nucleotide sequence ID" value="NZ_CAWMFX010000010.1"/>
</dbReference>
<dbReference type="InterPro" id="IPR002938">
    <property type="entry name" value="FAD-bd"/>
</dbReference>
<keyword evidence="7" id="KW-0503">Monooxygenase</keyword>
<evidence type="ECO:0000259" key="8">
    <source>
        <dbReference type="Pfam" id="PF01494"/>
    </source>
</evidence>
<dbReference type="GeneID" id="69550080"/>
<sequence>MPQSDVRQVDVTLVGGGMSGAVLALSLAALRKPDGSPLDILLLEASAPEAQPSATPAHPGFDARAIALSAGTCEALERRGLWPLFAPHCAPITQIHVSDRGHSGQTRLSAAEYGLPALGQVIELAAAGSELQRVMAAISHIEVICPAKLREVAPREEGVTLTLESGEQIDTRLLVAADGGNSFVRHQLKLPVSRHDYEQSAIIATVKTRQDPAGRAFERFTESGPLALLPMQGGLSSLVWSVRRDEVDELMALDDAAFLARLQQAFGWRLGRFERCGVRNVYPLILTACDYPLAQRTVLVGNAAHALHPIAGQGFNLGMRDLDLLTGAVAKALAEGEDIGSFKVLSGYWQQRQRDQEQTVWLTSSLAQLFSNSHDPLVAGRNLALSLMGRLPCLKAPLAARTLGFVADLCSNNRRQ</sequence>
<dbReference type="NCBIfam" id="NF004356">
    <property type="entry name" value="PRK05732.1"/>
    <property type="match status" value="1"/>
</dbReference>
<evidence type="ECO:0000256" key="4">
    <source>
        <dbReference type="ARBA" id="ARBA00022630"/>
    </source>
</evidence>
<gene>
    <name evidence="9" type="primary">ubiH</name>
    <name evidence="9" type="synonym">visB</name>
    <name evidence="9" type="ORF">I6H43_02310</name>
</gene>
<keyword evidence="5" id="KW-0274">FAD</keyword>
<dbReference type="SUPFAM" id="SSF51905">
    <property type="entry name" value="FAD/NAD(P)-binding domain"/>
    <property type="match status" value="1"/>
</dbReference>
<protein>
    <submittedName>
        <fullName evidence="9">2-octaprenyl-6-methoxyphenyl hydroxylase</fullName>
        <ecNumber evidence="9">1.14.13.-</ecNumber>
    </submittedName>
</protein>
<comment type="pathway">
    <text evidence="2">Cofactor biosynthesis; ubiquinone biosynthesis.</text>
</comment>
<evidence type="ECO:0000256" key="5">
    <source>
        <dbReference type="ARBA" id="ARBA00022827"/>
    </source>
</evidence>
<dbReference type="Gene3D" id="3.50.50.60">
    <property type="entry name" value="FAD/NAD(P)-binding domain"/>
    <property type="match status" value="2"/>
</dbReference>
<reference evidence="9 10" key="1">
    <citation type="submission" date="2020-12" db="EMBL/GenBank/DDBJ databases">
        <title>FDA dAtabase for Regulatory Grade micrObial Sequences (FDA-ARGOS): Supporting development and validation of Infectious Disease Dx tests.</title>
        <authorList>
            <person name="Sproer C."/>
            <person name="Gronow S."/>
            <person name="Severitt S."/>
            <person name="Schroder I."/>
            <person name="Tallon L."/>
            <person name="Sadzewicz L."/>
            <person name="Zhao X."/>
            <person name="Boylan J."/>
            <person name="Ott S."/>
            <person name="Bowen H."/>
            <person name="Vavikolanu K."/>
            <person name="Mehta A."/>
            <person name="Aluvathingal J."/>
            <person name="Nadendla S."/>
            <person name="Lowell S."/>
            <person name="Myers T."/>
            <person name="Yan Y."/>
            <person name="Sichtig H."/>
        </authorList>
    </citation>
    <scope>NUCLEOTIDE SEQUENCE [LARGE SCALE GENOMIC DNA]</scope>
    <source>
        <strain evidence="9 10">FDAARGOS_986</strain>
    </source>
</reference>
<dbReference type="GO" id="GO:0016491">
    <property type="term" value="F:oxidoreductase activity"/>
    <property type="evidence" value="ECO:0007669"/>
    <property type="project" value="UniProtKB-KW"/>
</dbReference>
<dbReference type="PANTHER" id="PTHR43876:SF8">
    <property type="entry name" value="2-OCTAPRENYL-6-METHOXYPHENOL HYDROXYLASE"/>
    <property type="match status" value="1"/>
</dbReference>